<comment type="caution">
    <text evidence="4">The sequence shown here is derived from an EMBL/GenBank/DDBJ whole genome shotgun (WGS) entry which is preliminary data.</text>
</comment>
<dbReference type="InterPro" id="IPR012340">
    <property type="entry name" value="NA-bd_OB-fold"/>
</dbReference>
<comment type="subcellular location">
    <subcellularLocation>
        <location evidence="1">Cytoplasm</location>
    </subcellularLocation>
</comment>
<dbReference type="PANTHER" id="PTHR11544">
    <property type="entry name" value="COLD SHOCK DOMAIN CONTAINING PROTEINS"/>
    <property type="match status" value="1"/>
</dbReference>
<gene>
    <name evidence="4" type="ORF">V6U78_01615</name>
</gene>
<evidence type="ECO:0000256" key="1">
    <source>
        <dbReference type="RuleBase" id="RU000408"/>
    </source>
</evidence>
<dbReference type="SMART" id="SM00357">
    <property type="entry name" value="CSP"/>
    <property type="match status" value="1"/>
</dbReference>
<dbReference type="RefSeq" id="WP_405336516.1">
    <property type="nucleotide sequence ID" value="NZ_JBANFI010000001.1"/>
</dbReference>
<dbReference type="CDD" id="cd04458">
    <property type="entry name" value="CSP_CDS"/>
    <property type="match status" value="1"/>
</dbReference>
<dbReference type="PROSITE" id="PS00352">
    <property type="entry name" value="CSD_1"/>
    <property type="match status" value="1"/>
</dbReference>
<feature type="domain" description="CSD" evidence="3">
    <location>
        <begin position="92"/>
        <end position="156"/>
    </location>
</feature>
<dbReference type="InterPro" id="IPR019844">
    <property type="entry name" value="CSD_CS"/>
</dbReference>
<accession>A0ABW8PTW1</accession>
<dbReference type="Pfam" id="PF00313">
    <property type="entry name" value="CSD"/>
    <property type="match status" value="1"/>
</dbReference>
<dbReference type="PROSITE" id="PS51857">
    <property type="entry name" value="CSD_2"/>
    <property type="match status" value="1"/>
</dbReference>
<dbReference type="SUPFAM" id="SSF50249">
    <property type="entry name" value="Nucleic acid-binding proteins"/>
    <property type="match status" value="1"/>
</dbReference>
<reference evidence="4 5" key="1">
    <citation type="submission" date="2024-02" db="EMBL/GenBank/DDBJ databases">
        <title>Marinospirillum sp. MEB 164 isolated from Lonar lake sediment.</title>
        <authorList>
            <person name="Joshi A."/>
            <person name="Thite S."/>
        </authorList>
    </citation>
    <scope>NUCLEOTIDE SEQUENCE [LARGE SCALE GENOMIC DNA]</scope>
    <source>
        <strain evidence="4 5">MEB164</strain>
    </source>
</reference>
<protein>
    <submittedName>
        <fullName evidence="4">Cold shock domain-containing protein</fullName>
    </submittedName>
</protein>
<evidence type="ECO:0000259" key="3">
    <source>
        <dbReference type="PROSITE" id="PS51857"/>
    </source>
</evidence>
<dbReference type="InterPro" id="IPR050181">
    <property type="entry name" value="Cold_shock_domain"/>
</dbReference>
<evidence type="ECO:0000313" key="5">
    <source>
        <dbReference type="Proteomes" id="UP001621714"/>
    </source>
</evidence>
<evidence type="ECO:0000313" key="4">
    <source>
        <dbReference type="EMBL" id="MFK7159736.1"/>
    </source>
</evidence>
<keyword evidence="2" id="KW-0472">Membrane</keyword>
<keyword evidence="2" id="KW-0812">Transmembrane</keyword>
<proteinExistence type="predicted"/>
<dbReference type="Proteomes" id="UP001621714">
    <property type="component" value="Unassembled WGS sequence"/>
</dbReference>
<name>A0ABW8PTW1_9GAMM</name>
<dbReference type="EMBL" id="JBANFI010000001">
    <property type="protein sequence ID" value="MFK7159736.1"/>
    <property type="molecule type" value="Genomic_DNA"/>
</dbReference>
<dbReference type="InterPro" id="IPR011129">
    <property type="entry name" value="CSD"/>
</dbReference>
<feature type="transmembrane region" description="Helical" evidence="2">
    <location>
        <begin position="41"/>
        <end position="61"/>
    </location>
</feature>
<keyword evidence="2" id="KW-1133">Transmembrane helix</keyword>
<dbReference type="PRINTS" id="PR00050">
    <property type="entry name" value="COLDSHOCK"/>
</dbReference>
<evidence type="ECO:0000256" key="2">
    <source>
        <dbReference type="SAM" id="Phobius"/>
    </source>
</evidence>
<dbReference type="InterPro" id="IPR002059">
    <property type="entry name" value="CSP_DNA-bd"/>
</dbReference>
<sequence length="159" mass="17531">MLNNTLIRNIVVSLVVALLAPLVLPILLIEPANLGGTTGQVKAYLLVFVLLMFGASINEALRLKAQQKKSYSSSAQAADDDFDDEDDQDTSREEGVVKWFNVNKGFGFIIRDLGGEVFVHFRSIRGSGHRTLREGQRVRFVAVDGEKGLQAEDVSILNR</sequence>
<dbReference type="Gene3D" id="2.40.50.140">
    <property type="entry name" value="Nucleic acid-binding proteins"/>
    <property type="match status" value="1"/>
</dbReference>
<feature type="transmembrane region" description="Helical" evidence="2">
    <location>
        <begin position="7"/>
        <end position="29"/>
    </location>
</feature>
<organism evidence="4 5">
    <name type="scientific">Marinospirillum alkalitolerans</name>
    <dbReference type="NCBI Taxonomy" id="3123374"/>
    <lineage>
        <taxon>Bacteria</taxon>
        <taxon>Pseudomonadati</taxon>
        <taxon>Pseudomonadota</taxon>
        <taxon>Gammaproteobacteria</taxon>
        <taxon>Oceanospirillales</taxon>
        <taxon>Oceanospirillaceae</taxon>
        <taxon>Marinospirillum</taxon>
    </lineage>
</organism>
<keyword evidence="5" id="KW-1185">Reference proteome</keyword>